<proteinExistence type="predicted"/>
<dbReference type="AlphaFoldDB" id="A0A072UF15"/>
<evidence type="ECO:0000313" key="3">
    <source>
        <dbReference type="Proteomes" id="UP000002051"/>
    </source>
</evidence>
<reference evidence="1 3" key="2">
    <citation type="journal article" date="2014" name="BMC Genomics">
        <title>An improved genome release (version Mt4.0) for the model legume Medicago truncatula.</title>
        <authorList>
            <person name="Tang H."/>
            <person name="Krishnakumar V."/>
            <person name="Bidwell S."/>
            <person name="Rosen B."/>
            <person name="Chan A."/>
            <person name="Zhou S."/>
            <person name="Gentzbittel L."/>
            <person name="Childs K.L."/>
            <person name="Yandell M."/>
            <person name="Gundlach H."/>
            <person name="Mayer K.F."/>
            <person name="Schwartz D.C."/>
            <person name="Town C.D."/>
        </authorList>
    </citation>
    <scope>GENOME REANNOTATION</scope>
    <source>
        <strain evidence="1">A17</strain>
        <strain evidence="2 3">cv. Jemalong A17</strain>
    </source>
</reference>
<reference evidence="2" key="3">
    <citation type="submission" date="2015-04" db="UniProtKB">
        <authorList>
            <consortium name="EnsemblPlants"/>
        </authorList>
    </citation>
    <scope>IDENTIFICATION</scope>
    <source>
        <strain evidence="2">cv. Jemalong A17</strain>
    </source>
</reference>
<protein>
    <submittedName>
        <fullName evidence="1 2">Uncharacterized protein</fullName>
    </submittedName>
</protein>
<organism evidence="1 3">
    <name type="scientific">Medicago truncatula</name>
    <name type="common">Barrel medic</name>
    <name type="synonym">Medicago tribuloides</name>
    <dbReference type="NCBI Taxonomy" id="3880"/>
    <lineage>
        <taxon>Eukaryota</taxon>
        <taxon>Viridiplantae</taxon>
        <taxon>Streptophyta</taxon>
        <taxon>Embryophyta</taxon>
        <taxon>Tracheophyta</taxon>
        <taxon>Spermatophyta</taxon>
        <taxon>Magnoliopsida</taxon>
        <taxon>eudicotyledons</taxon>
        <taxon>Gunneridae</taxon>
        <taxon>Pentapetalae</taxon>
        <taxon>rosids</taxon>
        <taxon>fabids</taxon>
        <taxon>Fabales</taxon>
        <taxon>Fabaceae</taxon>
        <taxon>Papilionoideae</taxon>
        <taxon>50 kb inversion clade</taxon>
        <taxon>NPAAA clade</taxon>
        <taxon>Hologalegina</taxon>
        <taxon>IRL clade</taxon>
        <taxon>Trifolieae</taxon>
        <taxon>Medicago</taxon>
    </lineage>
</organism>
<evidence type="ECO:0000313" key="2">
    <source>
        <dbReference type="EnsemblPlants" id="KEH28272"/>
    </source>
</evidence>
<gene>
    <name evidence="1" type="ordered locus">MTR_5g081625</name>
</gene>
<name>A0A072UF15_MEDTR</name>
<reference evidence="1 3" key="1">
    <citation type="journal article" date="2011" name="Nature">
        <title>The Medicago genome provides insight into the evolution of rhizobial symbioses.</title>
        <authorList>
            <person name="Young N.D."/>
            <person name="Debelle F."/>
            <person name="Oldroyd G.E."/>
            <person name="Geurts R."/>
            <person name="Cannon S.B."/>
            <person name="Udvardi M.K."/>
            <person name="Benedito V.A."/>
            <person name="Mayer K.F."/>
            <person name="Gouzy J."/>
            <person name="Schoof H."/>
            <person name="Van de Peer Y."/>
            <person name="Proost S."/>
            <person name="Cook D.R."/>
            <person name="Meyers B.C."/>
            <person name="Spannagl M."/>
            <person name="Cheung F."/>
            <person name="De Mita S."/>
            <person name="Krishnakumar V."/>
            <person name="Gundlach H."/>
            <person name="Zhou S."/>
            <person name="Mudge J."/>
            <person name="Bharti A.K."/>
            <person name="Murray J.D."/>
            <person name="Naoumkina M.A."/>
            <person name="Rosen B."/>
            <person name="Silverstein K.A."/>
            <person name="Tang H."/>
            <person name="Rombauts S."/>
            <person name="Zhao P.X."/>
            <person name="Zhou P."/>
            <person name="Barbe V."/>
            <person name="Bardou P."/>
            <person name="Bechner M."/>
            <person name="Bellec A."/>
            <person name="Berger A."/>
            <person name="Berges H."/>
            <person name="Bidwell S."/>
            <person name="Bisseling T."/>
            <person name="Choisne N."/>
            <person name="Couloux A."/>
            <person name="Denny R."/>
            <person name="Deshpande S."/>
            <person name="Dai X."/>
            <person name="Doyle J.J."/>
            <person name="Dudez A.M."/>
            <person name="Farmer A.D."/>
            <person name="Fouteau S."/>
            <person name="Franken C."/>
            <person name="Gibelin C."/>
            <person name="Gish J."/>
            <person name="Goldstein S."/>
            <person name="Gonzalez A.J."/>
            <person name="Green P.J."/>
            <person name="Hallab A."/>
            <person name="Hartog M."/>
            <person name="Hua A."/>
            <person name="Humphray S.J."/>
            <person name="Jeong D.H."/>
            <person name="Jing Y."/>
            <person name="Jocker A."/>
            <person name="Kenton S.M."/>
            <person name="Kim D.J."/>
            <person name="Klee K."/>
            <person name="Lai H."/>
            <person name="Lang C."/>
            <person name="Lin S."/>
            <person name="Macmil S.L."/>
            <person name="Magdelenat G."/>
            <person name="Matthews L."/>
            <person name="McCorrison J."/>
            <person name="Monaghan E.L."/>
            <person name="Mun J.H."/>
            <person name="Najar F.Z."/>
            <person name="Nicholson C."/>
            <person name="Noirot C."/>
            <person name="O'Bleness M."/>
            <person name="Paule C.R."/>
            <person name="Poulain J."/>
            <person name="Prion F."/>
            <person name="Qin B."/>
            <person name="Qu C."/>
            <person name="Retzel E.F."/>
            <person name="Riddle C."/>
            <person name="Sallet E."/>
            <person name="Samain S."/>
            <person name="Samson N."/>
            <person name="Sanders I."/>
            <person name="Saurat O."/>
            <person name="Scarpelli C."/>
            <person name="Schiex T."/>
            <person name="Segurens B."/>
            <person name="Severin A.J."/>
            <person name="Sherrier D.J."/>
            <person name="Shi R."/>
            <person name="Sims S."/>
            <person name="Singer S.R."/>
            <person name="Sinharoy S."/>
            <person name="Sterck L."/>
            <person name="Viollet A."/>
            <person name="Wang B.B."/>
            <person name="Wang K."/>
            <person name="Wang M."/>
            <person name="Wang X."/>
            <person name="Warfsmann J."/>
            <person name="Weissenbach J."/>
            <person name="White D.D."/>
            <person name="White J.D."/>
            <person name="Wiley G.B."/>
            <person name="Wincker P."/>
            <person name="Xing Y."/>
            <person name="Yang L."/>
            <person name="Yao Z."/>
            <person name="Ying F."/>
            <person name="Zhai J."/>
            <person name="Zhou L."/>
            <person name="Zuber A."/>
            <person name="Denarie J."/>
            <person name="Dixon R.A."/>
            <person name="May G.D."/>
            <person name="Schwartz D.C."/>
            <person name="Rogers J."/>
            <person name="Quetier F."/>
            <person name="Town C.D."/>
            <person name="Roe B.A."/>
        </authorList>
    </citation>
    <scope>NUCLEOTIDE SEQUENCE [LARGE SCALE GENOMIC DNA]</scope>
    <source>
        <strain evidence="1">A17</strain>
        <strain evidence="2 3">cv. Jemalong A17</strain>
    </source>
</reference>
<dbReference type="EMBL" id="CM001221">
    <property type="protein sequence ID" value="KEH28272.1"/>
    <property type="molecule type" value="Genomic_DNA"/>
</dbReference>
<keyword evidence="3" id="KW-1185">Reference proteome</keyword>
<dbReference type="HOGENOM" id="CLU_1646242_0_0_1"/>
<sequence length="161" mass="17235">MATLFICAISQSITITFEILSVDFRRSKHLCRIQVKLLSQPWAVTLHPLAVTGATTSSLLHSETSNDIQLVHQILPLLLVALVLLLHEPNGGVAVAFADFRSTAGFEFTDRGDFSTERLEFCNGDGGSDADLVTGLLTLLTFGVAGGALLELSDGFDLSNS</sequence>
<accession>A0A072UF15</accession>
<dbReference type="Proteomes" id="UP000002051">
    <property type="component" value="Chromosome 5"/>
</dbReference>
<dbReference type="EnsemblPlants" id="KEH28272">
    <property type="protein sequence ID" value="KEH28272"/>
    <property type="gene ID" value="MTR_5g081625"/>
</dbReference>
<evidence type="ECO:0000313" key="1">
    <source>
        <dbReference type="EMBL" id="KEH28272.1"/>
    </source>
</evidence>